<dbReference type="PANTHER" id="PTHR33744:SF7">
    <property type="entry name" value="PUCR FAMILY TRANSCRIPTIONAL REGULATOR"/>
    <property type="match status" value="1"/>
</dbReference>
<evidence type="ECO:0000313" key="4">
    <source>
        <dbReference type="Proteomes" id="UP000233766"/>
    </source>
</evidence>
<gene>
    <name evidence="3" type="ORF">ATK86_6373</name>
</gene>
<dbReference type="InterPro" id="IPR042070">
    <property type="entry name" value="PucR_C-HTH_sf"/>
</dbReference>
<comment type="caution">
    <text evidence="3">The sequence shown here is derived from an EMBL/GenBank/DDBJ whole genome shotgun (WGS) entry which is preliminary data.</text>
</comment>
<feature type="domain" description="PucR C-terminal helix-turn-helix" evidence="1">
    <location>
        <begin position="298"/>
        <end position="355"/>
    </location>
</feature>
<dbReference type="Proteomes" id="UP000233766">
    <property type="component" value="Unassembled WGS sequence"/>
</dbReference>
<sequence>MSSTRVESPATPPRAAQHIVDGILSAIPPRSIQGNVLREEIRAVVVEYLEQAGGGREFDSRAALHPAAARWAATGVPIETVQRLVHTGFRLHLDDHATRFLRHHDINHVMDAMHTVNSTVSRAYLEVASSPTQRSGHQAVARALLSGRHAVSVARQCGIPLTDQYTVLAVAVDAAVRGAVSPGNFLEMLAGRMGQPMSALHSDLGGTILIQGCPDTEEIGDLVRRTALVVIAIEADRAGIPSATEDGHELIDVVRRLHRPPGLYHFDDLAIEYQLTRPGPGRDRLETALDAVAEDPELVATLRAHINNGLNRRLTAREMHIHQNTVDYRLKRIYRLARLDSHDPGLIWRLRAALTVRDYLGLVPPGDPADSGIGARC</sequence>
<reference evidence="3 4" key="1">
    <citation type="submission" date="2017-12" db="EMBL/GenBank/DDBJ databases">
        <title>Sequencing the genomes of 1000 Actinobacteria strains.</title>
        <authorList>
            <person name="Klenk H.-P."/>
        </authorList>
    </citation>
    <scope>NUCLEOTIDE SEQUENCE [LARGE SCALE GENOMIC DNA]</scope>
    <source>
        <strain evidence="3 4">DSM 44489</strain>
    </source>
</reference>
<evidence type="ECO:0000259" key="1">
    <source>
        <dbReference type="Pfam" id="PF13556"/>
    </source>
</evidence>
<dbReference type="InterPro" id="IPR025751">
    <property type="entry name" value="RsbRD_N_dom"/>
</dbReference>
<evidence type="ECO:0000259" key="2">
    <source>
        <dbReference type="Pfam" id="PF14361"/>
    </source>
</evidence>
<dbReference type="PANTHER" id="PTHR33744">
    <property type="entry name" value="CARBOHYDRATE DIACID REGULATOR"/>
    <property type="match status" value="1"/>
</dbReference>
<organism evidence="3 4">
    <name type="scientific">Nocardia fluminea</name>
    <dbReference type="NCBI Taxonomy" id="134984"/>
    <lineage>
        <taxon>Bacteria</taxon>
        <taxon>Bacillati</taxon>
        <taxon>Actinomycetota</taxon>
        <taxon>Actinomycetes</taxon>
        <taxon>Mycobacteriales</taxon>
        <taxon>Nocardiaceae</taxon>
        <taxon>Nocardia</taxon>
    </lineage>
</organism>
<proteinExistence type="predicted"/>
<name>A0A2N3VJV8_9NOCA</name>
<dbReference type="InterPro" id="IPR025736">
    <property type="entry name" value="PucR_C-HTH_dom"/>
</dbReference>
<feature type="domain" description="RsbT co-antagonist protein RsbRD N-terminal" evidence="2">
    <location>
        <begin position="14"/>
        <end position="145"/>
    </location>
</feature>
<dbReference type="EMBL" id="PJMW01000002">
    <property type="protein sequence ID" value="PKV81900.1"/>
    <property type="molecule type" value="Genomic_DNA"/>
</dbReference>
<evidence type="ECO:0000313" key="3">
    <source>
        <dbReference type="EMBL" id="PKV81900.1"/>
    </source>
</evidence>
<dbReference type="Pfam" id="PF13556">
    <property type="entry name" value="HTH_30"/>
    <property type="match status" value="1"/>
</dbReference>
<accession>A0A2N3VJV8</accession>
<keyword evidence="4" id="KW-1185">Reference proteome</keyword>
<dbReference type="Pfam" id="PF14361">
    <property type="entry name" value="RsbRD_N"/>
    <property type="match status" value="1"/>
</dbReference>
<dbReference type="Gene3D" id="1.10.10.2840">
    <property type="entry name" value="PucR C-terminal helix-turn-helix domain"/>
    <property type="match status" value="1"/>
</dbReference>
<dbReference type="OrthoDB" id="4535840at2"/>
<dbReference type="AlphaFoldDB" id="A0A2N3VJV8"/>
<dbReference type="InterPro" id="IPR051448">
    <property type="entry name" value="CdaR-like_regulators"/>
</dbReference>
<protein>
    <submittedName>
        <fullName evidence="3">PucR-like helix-turn-helix protein</fullName>
    </submittedName>
</protein>